<dbReference type="GO" id="GO:0016491">
    <property type="term" value="F:oxidoreductase activity"/>
    <property type="evidence" value="ECO:0007669"/>
    <property type="project" value="InterPro"/>
</dbReference>
<dbReference type="SUPFAM" id="SSF53706">
    <property type="entry name" value="Formate dehydrogenase/DMSO reductase, domains 1-3"/>
    <property type="match status" value="1"/>
</dbReference>
<dbReference type="GO" id="GO:0043546">
    <property type="term" value="F:molybdopterin cofactor binding"/>
    <property type="evidence" value="ECO:0007669"/>
    <property type="project" value="InterPro"/>
</dbReference>
<dbReference type="AlphaFoldDB" id="A0A369M9Z2"/>
<proteinExistence type="inferred from homology"/>
<dbReference type="OrthoDB" id="7376058at2"/>
<dbReference type="InterPro" id="IPR006656">
    <property type="entry name" value="Mopterin_OxRdtase"/>
</dbReference>
<dbReference type="Pfam" id="PF01568">
    <property type="entry name" value="Molydop_binding"/>
    <property type="match status" value="1"/>
</dbReference>
<dbReference type="InterPro" id="IPR037949">
    <property type="entry name" value="MopB_CT_Acetylene-hydratase"/>
</dbReference>
<evidence type="ECO:0000313" key="6">
    <source>
        <dbReference type="Proteomes" id="UP000254000"/>
    </source>
</evidence>
<dbReference type="InterPro" id="IPR006963">
    <property type="entry name" value="Mopterin_OxRdtase_4Fe-4S_dom"/>
</dbReference>
<dbReference type="Gene3D" id="3.40.50.740">
    <property type="match status" value="1"/>
</dbReference>
<dbReference type="PANTHER" id="PTHR43742:SF6">
    <property type="entry name" value="OXIDOREDUCTASE YYAE-RELATED"/>
    <property type="match status" value="1"/>
</dbReference>
<dbReference type="Proteomes" id="UP000254000">
    <property type="component" value="Unassembled WGS sequence"/>
</dbReference>
<comment type="caution">
    <text evidence="5">The sequence shown here is derived from an EMBL/GenBank/DDBJ whole genome shotgun (WGS) entry which is preliminary data.</text>
</comment>
<dbReference type="InterPro" id="IPR009010">
    <property type="entry name" value="Asp_de-COase-like_dom_sf"/>
</dbReference>
<evidence type="ECO:0000256" key="2">
    <source>
        <dbReference type="ARBA" id="ARBA00022723"/>
    </source>
</evidence>
<dbReference type="CDD" id="cd02759">
    <property type="entry name" value="MopB_Acetylene-hydratase"/>
    <property type="match status" value="1"/>
</dbReference>
<reference evidence="5 6" key="1">
    <citation type="journal article" date="2018" name="Elife">
        <title>Discovery and characterization of a prevalent human gut bacterial enzyme sufficient for the inactivation of a family of plant toxins.</title>
        <authorList>
            <person name="Koppel N."/>
            <person name="Bisanz J.E."/>
            <person name="Pandelia M.E."/>
            <person name="Turnbaugh P.J."/>
            <person name="Balskus E.P."/>
        </authorList>
    </citation>
    <scope>NUCLEOTIDE SEQUENCE [LARGE SCALE GENOMIC DNA]</scope>
    <source>
        <strain evidence="5 6">3C</strain>
    </source>
</reference>
<evidence type="ECO:0000256" key="4">
    <source>
        <dbReference type="ARBA" id="ARBA00023014"/>
    </source>
</evidence>
<dbReference type="SUPFAM" id="SSF50692">
    <property type="entry name" value="ADC-like"/>
    <property type="match status" value="1"/>
</dbReference>
<dbReference type="InterPro" id="IPR041930">
    <property type="entry name" value="Acetylene_hydratase"/>
</dbReference>
<keyword evidence="3" id="KW-0408">Iron</keyword>
<accession>A0A369M9Z2</accession>
<dbReference type="GO" id="GO:0046872">
    <property type="term" value="F:metal ion binding"/>
    <property type="evidence" value="ECO:0007669"/>
    <property type="project" value="UniProtKB-KW"/>
</dbReference>
<dbReference type="GO" id="GO:0051536">
    <property type="term" value="F:iron-sulfur cluster binding"/>
    <property type="evidence" value="ECO:0007669"/>
    <property type="project" value="UniProtKB-KW"/>
</dbReference>
<dbReference type="Pfam" id="PF04879">
    <property type="entry name" value="Molybdop_Fe4S4"/>
    <property type="match status" value="1"/>
</dbReference>
<name>A0A369M9Z2_9ACTN</name>
<evidence type="ECO:0000313" key="5">
    <source>
        <dbReference type="EMBL" id="RDB67306.1"/>
    </source>
</evidence>
<sequence length="746" mass="84554">MEKSEGITIPHEKPWRYEEGEYTVTRGSAWSGPGCHLGCGVLMYTDKDGKLVKVEGDPENPMTEGRLCVRCLDMPEIVNHKDRLTYPMKRARADRGKNKWERVSWDEAYDIVEREFNAIKDEYGAESVVFIHGTGRDIAPWQSRLCWSFGSPNYGNVLSGNACYLPRVAGMAATTGSFWIADVAQHFPDRFDHEGWTMPEVMFVWGNNPLIANSDGFFGHWVIDLMKRGMKTVVIDPRVTFLAAKANLHLPIRPGTDAALALGMLNVIINEEIYDKEFVDCWCYGFDELKERVQEYPADRVAAITWIPEDKIVRAARMLAAAKPATLQWGLAIDMTREAIPAGQAIAALFQITGNIDCPGGLVPPAEIMAYSGGWGRDLLPPEQEPKRLGLDRYRLLQMGFKQSSPDVLIETMETGVPYEIHGAHFQTTNGIACMGADPHRVYNAFNKCDFIVSVDLFMTPTIMALADVVLPAATFAERNGIRVGDGPQRGEVINKVTQIGECKSDMQINLELGKRFNPEAWPWEKPEEMFTELLKPTGYSWEELREEAPVYLPVEYYKYKTGKMRNDGQPGFQTATGRIELWSTFYNAAELDPLPYFEEPDPGPGSTPELFEQYPLVLTTGARNWSYFHSEHRQIERLRRMHPDPIVQVHPDKLAELGMEDGEWVWIENQNGRAKIRIESTPILTDPRIVACDHAWWRPEGDPEKFFDVFEYNINNLMVYSPGKSGFGSNYKTSICRLYKLEDGE</sequence>
<organism evidence="5 6">
    <name type="scientific">Gordonibacter pamelaeae</name>
    <dbReference type="NCBI Taxonomy" id="471189"/>
    <lineage>
        <taxon>Bacteria</taxon>
        <taxon>Bacillati</taxon>
        <taxon>Actinomycetota</taxon>
        <taxon>Coriobacteriia</taxon>
        <taxon>Eggerthellales</taxon>
        <taxon>Eggerthellaceae</taxon>
        <taxon>Gordonibacter</taxon>
    </lineage>
</organism>
<dbReference type="CDD" id="cd02781">
    <property type="entry name" value="MopB_CT_Acetylene-hydratase"/>
    <property type="match status" value="1"/>
</dbReference>
<protein>
    <submittedName>
        <fullName evidence="5">Dehydrogenase</fullName>
    </submittedName>
</protein>
<dbReference type="Gene3D" id="2.20.25.90">
    <property type="entry name" value="ADC-like domains"/>
    <property type="match status" value="1"/>
</dbReference>
<dbReference type="GeneID" id="78358575"/>
<dbReference type="Gene3D" id="3.40.228.10">
    <property type="entry name" value="Dimethylsulfoxide Reductase, domain 2"/>
    <property type="match status" value="1"/>
</dbReference>
<dbReference type="Pfam" id="PF00384">
    <property type="entry name" value="Molybdopterin"/>
    <property type="match status" value="1"/>
</dbReference>
<keyword evidence="6" id="KW-1185">Reference proteome</keyword>
<dbReference type="GO" id="GO:0018818">
    <property type="term" value="F:acetylene hydratase activity"/>
    <property type="evidence" value="ECO:0007669"/>
    <property type="project" value="InterPro"/>
</dbReference>
<dbReference type="PROSITE" id="PS51669">
    <property type="entry name" value="4FE4S_MOW_BIS_MGD"/>
    <property type="match status" value="1"/>
</dbReference>
<keyword evidence="4" id="KW-0411">Iron-sulfur</keyword>
<dbReference type="EMBL" id="PPTS01000001">
    <property type="protein sequence ID" value="RDB67306.1"/>
    <property type="molecule type" value="Genomic_DNA"/>
</dbReference>
<dbReference type="PANTHER" id="PTHR43742">
    <property type="entry name" value="TRIMETHYLAMINE-N-OXIDE REDUCTASE"/>
    <property type="match status" value="1"/>
</dbReference>
<evidence type="ECO:0000256" key="1">
    <source>
        <dbReference type="ARBA" id="ARBA00010312"/>
    </source>
</evidence>
<dbReference type="InterPro" id="IPR050612">
    <property type="entry name" value="Prok_Mopterin_Oxidored"/>
</dbReference>
<keyword evidence="2" id="KW-0479">Metal-binding</keyword>
<dbReference type="RefSeq" id="WP_015539445.1">
    <property type="nucleotide sequence ID" value="NZ_CABMMS010000001.1"/>
</dbReference>
<dbReference type="SMART" id="SM00926">
    <property type="entry name" value="Molybdop_Fe4S4"/>
    <property type="match status" value="1"/>
</dbReference>
<gene>
    <name evidence="5" type="ORF">C1877_02450</name>
</gene>
<dbReference type="InterPro" id="IPR006657">
    <property type="entry name" value="MoPterin_dinucl-bd_dom"/>
</dbReference>
<dbReference type="Gene3D" id="2.40.40.20">
    <property type="match status" value="1"/>
</dbReference>
<comment type="similarity">
    <text evidence="1">Belongs to the prokaryotic molybdopterin-containing oxidoreductase family.</text>
</comment>
<evidence type="ECO:0000256" key="3">
    <source>
        <dbReference type="ARBA" id="ARBA00023004"/>
    </source>
</evidence>